<evidence type="ECO:0000313" key="2">
    <source>
        <dbReference type="Proteomes" id="UP001345963"/>
    </source>
</evidence>
<accession>A0ABU7ACB3</accession>
<name>A0ABU7ACB3_9TELE</name>
<organism evidence="1 2">
    <name type="scientific">Ataeniobius toweri</name>
    <dbReference type="NCBI Taxonomy" id="208326"/>
    <lineage>
        <taxon>Eukaryota</taxon>
        <taxon>Metazoa</taxon>
        <taxon>Chordata</taxon>
        <taxon>Craniata</taxon>
        <taxon>Vertebrata</taxon>
        <taxon>Euteleostomi</taxon>
        <taxon>Actinopterygii</taxon>
        <taxon>Neopterygii</taxon>
        <taxon>Teleostei</taxon>
        <taxon>Neoteleostei</taxon>
        <taxon>Acanthomorphata</taxon>
        <taxon>Ovalentaria</taxon>
        <taxon>Atherinomorphae</taxon>
        <taxon>Cyprinodontiformes</taxon>
        <taxon>Goodeidae</taxon>
        <taxon>Ataeniobius</taxon>
    </lineage>
</organism>
<proteinExistence type="predicted"/>
<dbReference type="Proteomes" id="UP001345963">
    <property type="component" value="Unassembled WGS sequence"/>
</dbReference>
<evidence type="ECO:0000313" key="1">
    <source>
        <dbReference type="EMBL" id="MED6235426.1"/>
    </source>
</evidence>
<dbReference type="EMBL" id="JAHUTI010010439">
    <property type="protein sequence ID" value="MED6235426.1"/>
    <property type="molecule type" value="Genomic_DNA"/>
</dbReference>
<keyword evidence="2" id="KW-1185">Reference proteome</keyword>
<gene>
    <name evidence="1" type="ORF">ATANTOWER_025854</name>
</gene>
<sequence>DQGRGRVPFKNRQQFKPQTSSHCVKRLTALATQQPFALCASQTEGHVTHRAARGELDCVIKEDNQLEPSAILQLSAEEQCPDEMNTVIKLQQCFTAAETGDNNKQKSQCTSLN</sequence>
<comment type="caution">
    <text evidence="1">The sequence shown here is derived from an EMBL/GenBank/DDBJ whole genome shotgun (WGS) entry which is preliminary data.</text>
</comment>
<feature type="non-terminal residue" evidence="1">
    <location>
        <position position="1"/>
    </location>
</feature>
<protein>
    <submittedName>
        <fullName evidence="1">Uncharacterized protein</fullName>
    </submittedName>
</protein>
<reference evidence="1 2" key="1">
    <citation type="submission" date="2021-07" db="EMBL/GenBank/DDBJ databases">
        <authorList>
            <person name="Palmer J.M."/>
        </authorList>
    </citation>
    <scope>NUCLEOTIDE SEQUENCE [LARGE SCALE GENOMIC DNA]</scope>
    <source>
        <strain evidence="1 2">AT_MEX2019</strain>
        <tissue evidence="1">Muscle</tissue>
    </source>
</reference>